<dbReference type="AlphaFoldDB" id="A0AAD9Y6M7"/>
<dbReference type="Pfam" id="PF20163">
    <property type="entry name" value="DUF6536"/>
    <property type="match status" value="1"/>
</dbReference>
<feature type="transmembrane region" description="Helical" evidence="1">
    <location>
        <begin position="58"/>
        <end position="79"/>
    </location>
</feature>
<proteinExistence type="predicted"/>
<dbReference type="EMBL" id="VYYT01000303">
    <property type="protein sequence ID" value="KAK2745302.1"/>
    <property type="molecule type" value="Genomic_DNA"/>
</dbReference>
<dbReference type="PANTHER" id="PTHR35395">
    <property type="entry name" value="DUF6536 DOMAIN-CONTAINING PROTEIN"/>
    <property type="match status" value="1"/>
</dbReference>
<reference evidence="3" key="1">
    <citation type="submission" date="2023-02" db="EMBL/GenBank/DDBJ databases">
        <title>Colletotrichum kahawae CIFC_Que2 genome sequencing and assembly.</title>
        <authorList>
            <person name="Baroncelli R."/>
        </authorList>
    </citation>
    <scope>NUCLEOTIDE SEQUENCE</scope>
    <source>
        <strain evidence="3">CIFC_Que2</strain>
    </source>
</reference>
<name>A0AAD9Y6M7_COLKA</name>
<keyword evidence="1" id="KW-0812">Transmembrane</keyword>
<feature type="transmembrane region" description="Helical" evidence="1">
    <location>
        <begin position="125"/>
        <end position="146"/>
    </location>
</feature>
<keyword evidence="1" id="KW-1133">Transmembrane helix</keyword>
<keyword evidence="1" id="KW-0472">Membrane</keyword>
<evidence type="ECO:0000256" key="1">
    <source>
        <dbReference type="SAM" id="Phobius"/>
    </source>
</evidence>
<dbReference type="Proteomes" id="UP001281614">
    <property type="component" value="Unassembled WGS sequence"/>
</dbReference>
<evidence type="ECO:0000259" key="2">
    <source>
        <dbReference type="Pfam" id="PF20163"/>
    </source>
</evidence>
<comment type="caution">
    <text evidence="3">The sequence shown here is derived from an EMBL/GenBank/DDBJ whole genome shotgun (WGS) entry which is preliminary data.</text>
</comment>
<feature type="transmembrane region" description="Helical" evidence="1">
    <location>
        <begin position="14"/>
        <end position="38"/>
    </location>
</feature>
<evidence type="ECO:0000313" key="3">
    <source>
        <dbReference type="EMBL" id="KAK2745302.1"/>
    </source>
</evidence>
<dbReference type="InterPro" id="IPR046623">
    <property type="entry name" value="DUF6536"/>
</dbReference>
<dbReference type="PANTHER" id="PTHR35395:SF1">
    <property type="entry name" value="DUF6536 DOMAIN-CONTAINING PROTEIN"/>
    <property type="match status" value="1"/>
</dbReference>
<evidence type="ECO:0000313" key="4">
    <source>
        <dbReference type="Proteomes" id="UP001281614"/>
    </source>
</evidence>
<sequence>MGILKIPQSRWRQAAFYFSVAAFSTFLVNFIFVLWATIQRNDTIEDGIGTLLDQDCSTIKILNTVIHILINVLSIVLLAGSNYCMQCLMAPTRPDIDDAHARQHWLDIGVSSVRNFWNITRKKKIIWILLSVSSLPLHLVYNSIIFSSTSVNNCSVLSTNAYISRNRTESTVTSVEWKSMYAYFLGDDVEQMDVTKCIDTYGVAFQSSRGNVLLVSDDKRDVNRTTSNFDISGNAFLWMCSQSSSVLAGNTTCEEYLLETQRTSRDWSPLGSAVKECYSQKTEEHCKLSFSSTLCWTVAAFNLVKAVLMLFVAFGLGDEDPLMTIGDAVTSFLQHQDDSTADMCLKSKDYFVAQRWSKGPIRYDLKPQRKSVAVTPGEWILCFSLYVCSS</sequence>
<organism evidence="3 4">
    <name type="scientific">Colletotrichum kahawae</name>
    <name type="common">Coffee berry disease fungus</name>
    <dbReference type="NCBI Taxonomy" id="34407"/>
    <lineage>
        <taxon>Eukaryota</taxon>
        <taxon>Fungi</taxon>
        <taxon>Dikarya</taxon>
        <taxon>Ascomycota</taxon>
        <taxon>Pezizomycotina</taxon>
        <taxon>Sordariomycetes</taxon>
        <taxon>Hypocreomycetidae</taxon>
        <taxon>Glomerellales</taxon>
        <taxon>Glomerellaceae</taxon>
        <taxon>Colletotrichum</taxon>
        <taxon>Colletotrichum gloeosporioides species complex</taxon>
    </lineage>
</organism>
<feature type="domain" description="DUF6536" evidence="2">
    <location>
        <begin position="11"/>
        <end position="159"/>
    </location>
</feature>
<keyword evidence="4" id="KW-1185">Reference proteome</keyword>
<accession>A0AAD9Y6M7</accession>
<gene>
    <name evidence="3" type="ORF">CKAH01_18277</name>
</gene>
<protein>
    <recommendedName>
        <fullName evidence="2">DUF6536 domain-containing protein</fullName>
    </recommendedName>
</protein>